<evidence type="ECO:0000259" key="1">
    <source>
        <dbReference type="PROSITE" id="PS50011"/>
    </source>
</evidence>
<dbReference type="STRING" id="35608.A0A2U1KFG9"/>
<gene>
    <name evidence="2" type="ORF">CTI12_AA608710</name>
</gene>
<dbReference type="GO" id="GO:0005524">
    <property type="term" value="F:ATP binding"/>
    <property type="evidence" value="ECO:0007669"/>
    <property type="project" value="InterPro"/>
</dbReference>
<dbReference type="InterPro" id="IPR045272">
    <property type="entry name" value="ANXUR1/2-like"/>
</dbReference>
<dbReference type="InterPro" id="IPR011009">
    <property type="entry name" value="Kinase-like_dom_sf"/>
</dbReference>
<dbReference type="SUPFAM" id="SSF56112">
    <property type="entry name" value="Protein kinase-like (PK-like)"/>
    <property type="match status" value="1"/>
</dbReference>
<accession>A0A2U1KFG9</accession>
<proteinExistence type="predicted"/>
<dbReference type="EMBL" id="PKPP01019874">
    <property type="protein sequence ID" value="PWA35522.1"/>
    <property type="molecule type" value="Genomic_DNA"/>
</dbReference>
<keyword evidence="2" id="KW-0808">Transferase</keyword>
<comment type="caution">
    <text evidence="2">The sequence shown here is derived from an EMBL/GenBank/DDBJ whole genome shotgun (WGS) entry which is preliminary data.</text>
</comment>
<dbReference type="Proteomes" id="UP000245207">
    <property type="component" value="Unassembled WGS sequence"/>
</dbReference>
<dbReference type="PANTHER" id="PTHR27003">
    <property type="entry name" value="OS07G0166700 PROTEIN"/>
    <property type="match status" value="1"/>
</dbReference>
<evidence type="ECO:0000313" key="3">
    <source>
        <dbReference type="Proteomes" id="UP000245207"/>
    </source>
</evidence>
<dbReference type="AlphaFoldDB" id="A0A2U1KFG9"/>
<dbReference type="OrthoDB" id="4062651at2759"/>
<evidence type="ECO:0000313" key="2">
    <source>
        <dbReference type="EMBL" id="PWA35522.1"/>
    </source>
</evidence>
<name>A0A2U1KFG9_ARTAN</name>
<dbReference type="Gene3D" id="3.30.200.20">
    <property type="entry name" value="Phosphorylase Kinase, domain 1"/>
    <property type="match status" value="1"/>
</dbReference>
<protein>
    <submittedName>
        <fullName evidence="2">Protein kinase-like domain, Phloem protein 2-like protein</fullName>
    </submittedName>
</protein>
<dbReference type="InterPro" id="IPR000719">
    <property type="entry name" value="Prot_kinase_dom"/>
</dbReference>
<sequence length="400" mass="46317">MAFMKDYDHLKIQMKDIISATNNFDPTKVIGDSGFGRVYKGKLSLPEGQTTVAFKQLDRRLGQGWMILVYEYASRGSLDRYLSDASLTWTQRLKICVGAAQSDVYSFGVMLFEVLSGRLCCEYRNGELTSILVPKWKRFFDKKRLDEIILAGLKEQMEPGSLDSFSAISYRCLKRAREERPTMVEVLKELEFALQQQEVFEDIGKKVNFEKLIKIADTAVPPLSYVSQSHLFVLFLNGVLVDYGKTWISTNMREEISEIVSAIKCVTEEQFQQEVVEYSRQTYVNTYYIDSIEFLPVEQEKYGTHADNNKVDIKALSNSDTEWEQKFPSDYQDIINISKDVLPFSTKKELYFLLRKGFLIDKDKMWFSISKDIKKRFMIPAASFLPGGKWEWKPLPESRL</sequence>
<dbReference type="GO" id="GO:0005886">
    <property type="term" value="C:plasma membrane"/>
    <property type="evidence" value="ECO:0007669"/>
    <property type="project" value="TreeGrafter"/>
</dbReference>
<feature type="domain" description="Protein kinase" evidence="1">
    <location>
        <begin position="1"/>
        <end position="193"/>
    </location>
</feature>
<dbReference type="Gene3D" id="1.10.510.10">
    <property type="entry name" value="Transferase(Phosphotransferase) domain 1"/>
    <property type="match status" value="2"/>
</dbReference>
<reference evidence="2 3" key="1">
    <citation type="journal article" date="2018" name="Mol. Plant">
        <title>The genome of Artemisia annua provides insight into the evolution of Asteraceae family and artemisinin biosynthesis.</title>
        <authorList>
            <person name="Shen Q."/>
            <person name="Zhang L."/>
            <person name="Liao Z."/>
            <person name="Wang S."/>
            <person name="Yan T."/>
            <person name="Shi P."/>
            <person name="Liu M."/>
            <person name="Fu X."/>
            <person name="Pan Q."/>
            <person name="Wang Y."/>
            <person name="Lv Z."/>
            <person name="Lu X."/>
            <person name="Zhang F."/>
            <person name="Jiang W."/>
            <person name="Ma Y."/>
            <person name="Chen M."/>
            <person name="Hao X."/>
            <person name="Li L."/>
            <person name="Tang Y."/>
            <person name="Lv G."/>
            <person name="Zhou Y."/>
            <person name="Sun X."/>
            <person name="Brodelius P.E."/>
            <person name="Rose J.K.C."/>
            <person name="Tang K."/>
        </authorList>
    </citation>
    <scope>NUCLEOTIDE SEQUENCE [LARGE SCALE GENOMIC DNA]</scope>
    <source>
        <strain evidence="3">cv. Huhao1</strain>
        <tissue evidence="2">Leaf</tissue>
    </source>
</reference>
<keyword evidence="3" id="KW-1185">Reference proteome</keyword>
<organism evidence="2 3">
    <name type="scientific">Artemisia annua</name>
    <name type="common">Sweet wormwood</name>
    <dbReference type="NCBI Taxonomy" id="35608"/>
    <lineage>
        <taxon>Eukaryota</taxon>
        <taxon>Viridiplantae</taxon>
        <taxon>Streptophyta</taxon>
        <taxon>Embryophyta</taxon>
        <taxon>Tracheophyta</taxon>
        <taxon>Spermatophyta</taxon>
        <taxon>Magnoliopsida</taxon>
        <taxon>eudicotyledons</taxon>
        <taxon>Gunneridae</taxon>
        <taxon>Pentapetalae</taxon>
        <taxon>asterids</taxon>
        <taxon>campanulids</taxon>
        <taxon>Asterales</taxon>
        <taxon>Asteraceae</taxon>
        <taxon>Asteroideae</taxon>
        <taxon>Anthemideae</taxon>
        <taxon>Artemisiinae</taxon>
        <taxon>Artemisia</taxon>
    </lineage>
</organism>
<dbReference type="PROSITE" id="PS50011">
    <property type="entry name" value="PROTEIN_KINASE_DOM"/>
    <property type="match status" value="1"/>
</dbReference>
<dbReference type="PANTHER" id="PTHR27003:SF380">
    <property type="entry name" value="MITOGEN-ACTIVATED PROTEIN (MAP) KINASE KINASE KINASE STE11, CRYPTOCOCCUS-RELATED"/>
    <property type="match status" value="1"/>
</dbReference>
<keyword evidence="2" id="KW-0418">Kinase</keyword>
<dbReference type="GO" id="GO:0009506">
    <property type="term" value="C:plasmodesma"/>
    <property type="evidence" value="ECO:0007669"/>
    <property type="project" value="TreeGrafter"/>
</dbReference>
<dbReference type="GO" id="GO:0004714">
    <property type="term" value="F:transmembrane receptor protein tyrosine kinase activity"/>
    <property type="evidence" value="ECO:0007669"/>
    <property type="project" value="InterPro"/>
</dbReference>